<protein>
    <submittedName>
        <fullName evidence="6">AraC family transcriptional regulator</fullName>
    </submittedName>
</protein>
<dbReference type="RefSeq" id="WP_005893830.1">
    <property type="nucleotide sequence ID" value="NZ_AQGQ01000014.1"/>
</dbReference>
<accession>R1HD37</accession>
<dbReference type="PROSITE" id="PS01124">
    <property type="entry name" value="HTH_ARAC_FAMILY_2"/>
    <property type="match status" value="1"/>
</dbReference>
<dbReference type="GO" id="GO:0043565">
    <property type="term" value="F:sequence-specific DNA binding"/>
    <property type="evidence" value="ECO:0007669"/>
    <property type="project" value="InterPro"/>
</dbReference>
<dbReference type="InterPro" id="IPR003313">
    <property type="entry name" value="AraC-bd"/>
</dbReference>
<dbReference type="PANTHER" id="PTHR46796:SF10">
    <property type="entry name" value="TRANSCRIPTIONAL ACTIVATOR FEAR"/>
    <property type="match status" value="1"/>
</dbReference>
<keyword evidence="4" id="KW-0804">Transcription</keyword>
<dbReference type="Gene3D" id="2.60.120.10">
    <property type="entry name" value="Jelly Rolls"/>
    <property type="match status" value="1"/>
</dbReference>
<evidence type="ECO:0000256" key="3">
    <source>
        <dbReference type="ARBA" id="ARBA00023159"/>
    </source>
</evidence>
<dbReference type="InterPro" id="IPR018060">
    <property type="entry name" value="HTH_AraC"/>
</dbReference>
<keyword evidence="3" id="KW-0010">Activator</keyword>
<dbReference type="InterPro" id="IPR050204">
    <property type="entry name" value="AraC_XylS_family_regulators"/>
</dbReference>
<evidence type="ECO:0000256" key="2">
    <source>
        <dbReference type="ARBA" id="ARBA00023125"/>
    </source>
</evidence>
<dbReference type="GO" id="GO:0003700">
    <property type="term" value="F:DNA-binding transcription factor activity"/>
    <property type="evidence" value="ECO:0007669"/>
    <property type="project" value="InterPro"/>
</dbReference>
<organism evidence="6 7">
    <name type="scientific">Aeromonas molluscorum 848</name>
    <dbReference type="NCBI Taxonomy" id="1268236"/>
    <lineage>
        <taxon>Bacteria</taxon>
        <taxon>Pseudomonadati</taxon>
        <taxon>Pseudomonadota</taxon>
        <taxon>Gammaproteobacteria</taxon>
        <taxon>Aeromonadales</taxon>
        <taxon>Aeromonadaceae</taxon>
        <taxon>Aeromonas</taxon>
    </lineage>
</organism>
<dbReference type="Proteomes" id="UP000013526">
    <property type="component" value="Unassembled WGS sequence"/>
</dbReference>
<dbReference type="InterPro" id="IPR014710">
    <property type="entry name" value="RmlC-like_jellyroll"/>
</dbReference>
<dbReference type="OrthoDB" id="5996070at2"/>
<dbReference type="PRINTS" id="PR00032">
    <property type="entry name" value="HTHARAC"/>
</dbReference>
<dbReference type="InterPro" id="IPR020449">
    <property type="entry name" value="Tscrpt_reg_AraC-type_HTH"/>
</dbReference>
<feature type="domain" description="HTH araC/xylS-type" evidence="5">
    <location>
        <begin position="129"/>
        <end position="227"/>
    </location>
</feature>
<dbReference type="EMBL" id="AQGQ01000014">
    <property type="protein sequence ID" value="EOD56324.1"/>
    <property type="molecule type" value="Genomic_DNA"/>
</dbReference>
<dbReference type="Gene3D" id="1.10.10.60">
    <property type="entry name" value="Homeodomain-like"/>
    <property type="match status" value="1"/>
</dbReference>
<gene>
    <name evidence="6" type="ORF">G113_04086</name>
</gene>
<evidence type="ECO:0000313" key="6">
    <source>
        <dbReference type="EMBL" id="EOD56324.1"/>
    </source>
</evidence>
<sequence length="239" mass="26290">MESLSLRRYSAQTTSHRHDHAQLVLPLDGPLEIDVAGAARRLQPGWVCIIAPGERHDFAADPDLHFLTQDAHWLPPALFECPFQPLNGDQQRYLAFMRPLLERGQAPLGMGELWLRLLGKGRGISPRLTRVLAHMDANLSQPLTTAELAAVACLGISRFNQLFASELGTSPALYLQRRRLGRAQDLLRLTGLAIGEVAARVGYQSQAAFSQRFLKALGETPSAWRRHHGGAGLPNANGE</sequence>
<dbReference type="SMART" id="SM00342">
    <property type="entry name" value="HTH_ARAC"/>
    <property type="match status" value="1"/>
</dbReference>
<dbReference type="SUPFAM" id="SSF46689">
    <property type="entry name" value="Homeodomain-like"/>
    <property type="match status" value="2"/>
</dbReference>
<dbReference type="PANTHER" id="PTHR46796">
    <property type="entry name" value="HTH-TYPE TRANSCRIPTIONAL ACTIVATOR RHAS-RELATED"/>
    <property type="match status" value="1"/>
</dbReference>
<keyword evidence="7" id="KW-1185">Reference proteome</keyword>
<keyword evidence="1" id="KW-0805">Transcription regulation</keyword>
<dbReference type="AlphaFoldDB" id="R1HD37"/>
<reference evidence="6 7" key="1">
    <citation type="journal article" date="2013" name="Genome Announc.">
        <title>Draft Genome Sequence of Aeromonas molluscorum Strain 848TT, Isolated from Bivalve Molluscs.</title>
        <authorList>
            <person name="Spataro N."/>
            <person name="Farfan M."/>
            <person name="Albarral V."/>
            <person name="Sanglas A."/>
            <person name="Loren J.G."/>
            <person name="Fuste M.C."/>
            <person name="Bosch E."/>
        </authorList>
    </citation>
    <scope>NUCLEOTIDE SEQUENCE [LARGE SCALE GENOMIC DNA]</scope>
    <source>
        <strain evidence="6 7">848</strain>
    </source>
</reference>
<dbReference type="PROSITE" id="PS00041">
    <property type="entry name" value="HTH_ARAC_FAMILY_1"/>
    <property type="match status" value="1"/>
</dbReference>
<dbReference type="InterPro" id="IPR009057">
    <property type="entry name" value="Homeodomain-like_sf"/>
</dbReference>
<evidence type="ECO:0000256" key="4">
    <source>
        <dbReference type="ARBA" id="ARBA00023163"/>
    </source>
</evidence>
<name>R1HD37_9GAMM</name>
<proteinExistence type="predicted"/>
<evidence type="ECO:0000313" key="7">
    <source>
        <dbReference type="Proteomes" id="UP000013526"/>
    </source>
</evidence>
<evidence type="ECO:0000259" key="5">
    <source>
        <dbReference type="PROSITE" id="PS01124"/>
    </source>
</evidence>
<dbReference type="InterPro" id="IPR018062">
    <property type="entry name" value="HTH_AraC-typ_CS"/>
</dbReference>
<dbReference type="Pfam" id="PF12833">
    <property type="entry name" value="HTH_18"/>
    <property type="match status" value="1"/>
</dbReference>
<dbReference type="Pfam" id="PF02311">
    <property type="entry name" value="AraC_binding"/>
    <property type="match status" value="1"/>
</dbReference>
<evidence type="ECO:0000256" key="1">
    <source>
        <dbReference type="ARBA" id="ARBA00023015"/>
    </source>
</evidence>
<comment type="caution">
    <text evidence="6">The sequence shown here is derived from an EMBL/GenBank/DDBJ whole genome shotgun (WGS) entry which is preliminary data.</text>
</comment>
<keyword evidence="2" id="KW-0238">DNA-binding</keyword>
<dbReference type="PATRIC" id="fig|1268236.3.peg.816"/>
<dbReference type="SUPFAM" id="SSF51182">
    <property type="entry name" value="RmlC-like cupins"/>
    <property type="match status" value="1"/>
</dbReference>
<dbReference type="InterPro" id="IPR011051">
    <property type="entry name" value="RmlC_Cupin_sf"/>
</dbReference>